<dbReference type="EMBL" id="CP113527">
    <property type="protein sequence ID" value="WDV05160.1"/>
    <property type="molecule type" value="Genomic_DNA"/>
</dbReference>
<dbReference type="AlphaFoldDB" id="A0AAJ5RHS7"/>
<organism evidence="1 2">
    <name type="scientific">Lysinibacillus irui</name>
    <dbReference type="NCBI Taxonomy" id="2998077"/>
    <lineage>
        <taxon>Bacteria</taxon>
        <taxon>Bacillati</taxon>
        <taxon>Bacillota</taxon>
        <taxon>Bacilli</taxon>
        <taxon>Bacillales</taxon>
        <taxon>Bacillaceae</taxon>
        <taxon>Lysinibacillus</taxon>
    </lineage>
</organism>
<sequence>MISTLMFTARLSSEIIAAYLTMAEDYVHIKRQLAQTIILAMRGMLP</sequence>
<evidence type="ECO:0000313" key="1">
    <source>
        <dbReference type="EMBL" id="WDV05160.1"/>
    </source>
</evidence>
<proteinExistence type="predicted"/>
<evidence type="ECO:0000313" key="2">
    <source>
        <dbReference type="Proteomes" id="UP001219585"/>
    </source>
</evidence>
<gene>
    <name evidence="1" type="ORF">OU989_12645</name>
</gene>
<dbReference type="RefSeq" id="WP_274793393.1">
    <property type="nucleotide sequence ID" value="NZ_CP113527.1"/>
</dbReference>
<accession>A0AAJ5RHS7</accession>
<name>A0AAJ5RHS7_9BACI</name>
<dbReference type="Proteomes" id="UP001219585">
    <property type="component" value="Chromosome"/>
</dbReference>
<reference evidence="1" key="1">
    <citation type="submission" date="2022-11" db="EMBL/GenBank/DDBJ databases">
        <title>Lysinibacillus irui.</title>
        <authorList>
            <person name="Akintayo S.O."/>
        </authorList>
    </citation>
    <scope>NUCLEOTIDE SEQUENCE</scope>
    <source>
        <strain evidence="1">IRB4-01</strain>
    </source>
</reference>
<dbReference type="KEGG" id="liu:OU989_12645"/>
<protein>
    <submittedName>
        <fullName evidence="1">Uncharacterized protein</fullName>
    </submittedName>
</protein>